<reference evidence="9" key="1">
    <citation type="submission" date="2020-06" db="EMBL/GenBank/DDBJ databases">
        <authorList>
            <person name="Li T."/>
            <person name="Hu X."/>
            <person name="Zhang T."/>
            <person name="Song X."/>
            <person name="Zhang H."/>
            <person name="Dai N."/>
            <person name="Sheng W."/>
            <person name="Hou X."/>
            <person name="Wei L."/>
        </authorList>
    </citation>
    <scope>NUCLEOTIDE SEQUENCE</scope>
    <source>
        <strain evidence="9">G02</strain>
        <tissue evidence="9">Leaf</tissue>
    </source>
</reference>
<evidence type="ECO:0000259" key="8">
    <source>
        <dbReference type="Pfam" id="PF03016"/>
    </source>
</evidence>
<evidence type="ECO:0000256" key="2">
    <source>
        <dbReference type="ARBA" id="ARBA00010271"/>
    </source>
</evidence>
<proteinExistence type="inferred from homology"/>
<keyword evidence="3" id="KW-0328">Glycosyltransferase</keyword>
<evidence type="ECO:0000256" key="1">
    <source>
        <dbReference type="ARBA" id="ARBA00004323"/>
    </source>
</evidence>
<organism evidence="9">
    <name type="scientific">Sesamum radiatum</name>
    <name type="common">Black benniseed</name>
    <dbReference type="NCBI Taxonomy" id="300843"/>
    <lineage>
        <taxon>Eukaryota</taxon>
        <taxon>Viridiplantae</taxon>
        <taxon>Streptophyta</taxon>
        <taxon>Embryophyta</taxon>
        <taxon>Tracheophyta</taxon>
        <taxon>Spermatophyta</taxon>
        <taxon>Magnoliopsida</taxon>
        <taxon>eudicotyledons</taxon>
        <taxon>Gunneridae</taxon>
        <taxon>Pentapetalae</taxon>
        <taxon>asterids</taxon>
        <taxon>lamiids</taxon>
        <taxon>Lamiales</taxon>
        <taxon>Pedaliaceae</taxon>
        <taxon>Sesamum</taxon>
    </lineage>
</organism>
<reference evidence="9" key="2">
    <citation type="journal article" date="2024" name="Plant">
        <title>Genomic evolution and insights into agronomic trait innovations of Sesamum species.</title>
        <authorList>
            <person name="Miao H."/>
            <person name="Wang L."/>
            <person name="Qu L."/>
            <person name="Liu H."/>
            <person name="Sun Y."/>
            <person name="Le M."/>
            <person name="Wang Q."/>
            <person name="Wei S."/>
            <person name="Zheng Y."/>
            <person name="Lin W."/>
            <person name="Duan Y."/>
            <person name="Cao H."/>
            <person name="Xiong S."/>
            <person name="Wang X."/>
            <person name="Wei L."/>
            <person name="Li C."/>
            <person name="Ma Q."/>
            <person name="Ju M."/>
            <person name="Zhao R."/>
            <person name="Li G."/>
            <person name="Mu C."/>
            <person name="Tian Q."/>
            <person name="Mei H."/>
            <person name="Zhang T."/>
            <person name="Gao T."/>
            <person name="Zhang H."/>
        </authorList>
    </citation>
    <scope>NUCLEOTIDE SEQUENCE</scope>
    <source>
        <strain evidence="9">G02</strain>
    </source>
</reference>
<dbReference type="Pfam" id="PF03016">
    <property type="entry name" value="Exostosin_GT47"/>
    <property type="match status" value="1"/>
</dbReference>
<dbReference type="PANTHER" id="PTHR11062">
    <property type="entry name" value="EXOSTOSIN HEPARAN SULFATE GLYCOSYLTRANSFERASE -RELATED"/>
    <property type="match status" value="1"/>
</dbReference>
<protein>
    <submittedName>
        <fullName evidence="9">Glycosyltransferase</fullName>
    </submittedName>
</protein>
<accession>A0AAW2TT80</accession>
<evidence type="ECO:0000256" key="6">
    <source>
        <dbReference type="SAM" id="MobiDB-lite"/>
    </source>
</evidence>
<feature type="domain" description="Exostosin GT47" evidence="8">
    <location>
        <begin position="364"/>
        <end position="652"/>
    </location>
</feature>
<sequence>MGNDFNLKCQVETRRVLWLIALVLASVLIIQYFELPYRDSMLSLLSSGKSFFNANSRADRDTMFKEKQSINPRSRDENVTNFVLEDSPKTNPSSEMANDVPRPVAVISPSLSYTVEDKGAASPESLPYPPAPDSGVKHRVWTRNSGADVSPAPSFAENNTVLVWGENARIAASPMILNALLAPVISQSSDAKYKFSPENGAADISPSASFGDNDTVLVLNENVALVPVISPSQSVSTGNVDIGLGATVIAYSPQTIENKNGTTLKPPPSEEHSSVANSPPPPPKETPGRPLASVVSISEMNDLLIRSRVSSFVKSPQWPSAADQELSDARFQIENGAVVVDHPRLYAPIYRNLSMFLRSYEIMEQKLKVYIYKDGKRPVFHQPRLKGIYASEGGFMKLLKASSRFLTNNPGEAHLFYLPFSSQLLVDYVYVPDSHSFHDILEYLKNYLGTIKEKYPFWNRTNGADHFSLLAMIGYVSRLFCLWFCAPFETKRLMSNCIRALCNADVKEGFQFGKDISLPETYIQSPQNPMKQIGGNPPSGRKILAFFAGKMHGYVRPILLKHWENKDPDMKIFGRMQAGSYVWHMKNSKYCICAKGYEVNSPRVVEAIIYGCVPVIVSDNFVPPFFDVLNWESFAVFVLEKDIPNLKNILVSISERRYVVMQHRVEQVRQHFLWHNVPVKYDIFHMILHSVWYNRVFLSPLR</sequence>
<dbReference type="PANTHER" id="PTHR11062:SF108">
    <property type="entry name" value="EXOSTOSIN FAMILY PROTEIN"/>
    <property type="match status" value="1"/>
</dbReference>
<dbReference type="InterPro" id="IPR004263">
    <property type="entry name" value="Exostosin"/>
</dbReference>
<keyword evidence="4" id="KW-0735">Signal-anchor</keyword>
<gene>
    <name evidence="9" type="ORF">Sradi_1710100</name>
</gene>
<dbReference type="GO" id="GO:0016757">
    <property type="term" value="F:glycosyltransferase activity"/>
    <property type="evidence" value="ECO:0007669"/>
    <property type="project" value="UniProtKB-KW"/>
</dbReference>
<evidence type="ECO:0000313" key="9">
    <source>
        <dbReference type="EMBL" id="KAL0407757.1"/>
    </source>
</evidence>
<name>A0AAW2TT80_SESRA</name>
<keyword evidence="7" id="KW-1133">Transmembrane helix</keyword>
<feature type="region of interest" description="Disordered" evidence="6">
    <location>
        <begin position="257"/>
        <end position="290"/>
    </location>
</feature>
<dbReference type="EMBL" id="JACGWJ010000007">
    <property type="protein sequence ID" value="KAL0407757.1"/>
    <property type="molecule type" value="Genomic_DNA"/>
</dbReference>
<dbReference type="InterPro" id="IPR040911">
    <property type="entry name" value="Exostosin_GT47"/>
</dbReference>
<comment type="subcellular location">
    <subcellularLocation>
        <location evidence="1">Golgi apparatus membrane</location>
        <topology evidence="1">Single-pass type II membrane protein</topology>
    </subcellularLocation>
</comment>
<comment type="caution">
    <text evidence="9">The sequence shown here is derived from an EMBL/GenBank/DDBJ whole genome shotgun (WGS) entry which is preliminary data.</text>
</comment>
<dbReference type="AlphaFoldDB" id="A0AAW2TT80"/>
<keyword evidence="5" id="KW-0333">Golgi apparatus</keyword>
<feature type="transmembrane region" description="Helical" evidence="7">
    <location>
        <begin position="16"/>
        <end position="33"/>
    </location>
</feature>
<evidence type="ECO:0000256" key="3">
    <source>
        <dbReference type="ARBA" id="ARBA00022676"/>
    </source>
</evidence>
<evidence type="ECO:0000256" key="5">
    <source>
        <dbReference type="ARBA" id="ARBA00023034"/>
    </source>
</evidence>
<keyword evidence="3" id="KW-0808">Transferase</keyword>
<keyword evidence="7" id="KW-0472">Membrane</keyword>
<evidence type="ECO:0000256" key="7">
    <source>
        <dbReference type="SAM" id="Phobius"/>
    </source>
</evidence>
<dbReference type="GO" id="GO:0000139">
    <property type="term" value="C:Golgi membrane"/>
    <property type="evidence" value="ECO:0007669"/>
    <property type="project" value="UniProtKB-SubCell"/>
</dbReference>
<keyword evidence="7" id="KW-0812">Transmembrane</keyword>
<comment type="similarity">
    <text evidence="2">Belongs to the glycosyltransferase 47 family.</text>
</comment>
<evidence type="ECO:0000256" key="4">
    <source>
        <dbReference type="ARBA" id="ARBA00022968"/>
    </source>
</evidence>